<sequence>MYDNTDVIYVQFEPDDKQNPANWSRRRKWIVTFVASYFTALTGATASAYAMGFPSMMRELNCTEEQAALGISMFCLGFALIPLWTSAFSEELGRRPLFIVCTTVFTAMYIVQATAKNIQTVIAARFICGAFGSTGATMVGGVVADIWEPAQRVLCSFRSMLFSYSNGFRRGLPMSIYSLFAVAGTGTGPIIAGWIEMDMGWRWIQWFHTIAGAICVVLTITICQETRSGVMLARKARKLRVQTGDPRYRSKAEEERGSMMNLVWISSTRPIILLLTEPTVMAFSLWIAFAWGIMYSMFDIGALIGFATNFYQESLYRKHFPSRGPEARLYSACVAAILFPAGMFIYAWCSEAYIHWIVPLIGITLFMWATFVMYLAVFTYLADCYGLYASSALAGQSLLRNLMGVAFPLFTTPMYHRLGYHWASSLFGFIAVAMIPIPYVLMFFGPEIRAKSRFAGINKPL</sequence>
<keyword evidence="2 5" id="KW-0812">Transmembrane</keyword>
<feature type="transmembrane region" description="Helical" evidence="5">
    <location>
        <begin position="354"/>
        <end position="377"/>
    </location>
</feature>
<evidence type="ECO:0000256" key="5">
    <source>
        <dbReference type="SAM" id="Phobius"/>
    </source>
</evidence>
<dbReference type="Proteomes" id="UP001498398">
    <property type="component" value="Unassembled WGS sequence"/>
</dbReference>
<name>A0ABR1JHT8_9AGAR</name>
<dbReference type="EMBL" id="JBANRG010000018">
    <property type="protein sequence ID" value="KAK7458023.1"/>
    <property type="molecule type" value="Genomic_DNA"/>
</dbReference>
<comment type="subcellular location">
    <subcellularLocation>
        <location evidence="1">Membrane</location>
        <topology evidence="1">Multi-pass membrane protein</topology>
    </subcellularLocation>
</comment>
<evidence type="ECO:0000259" key="6">
    <source>
        <dbReference type="PROSITE" id="PS50850"/>
    </source>
</evidence>
<dbReference type="PANTHER" id="PTHR23502">
    <property type="entry name" value="MAJOR FACILITATOR SUPERFAMILY"/>
    <property type="match status" value="1"/>
</dbReference>
<dbReference type="Pfam" id="PF07690">
    <property type="entry name" value="MFS_1"/>
    <property type="match status" value="1"/>
</dbReference>
<dbReference type="PANTHER" id="PTHR23502:SF134">
    <property type="entry name" value="MAJOR FACILITATOR SUPERFAMILY (MFS) PROFILE DOMAIN-CONTAINING PROTEIN-RELATED"/>
    <property type="match status" value="1"/>
</dbReference>
<dbReference type="Gene3D" id="1.20.1250.20">
    <property type="entry name" value="MFS general substrate transporter like domains"/>
    <property type="match status" value="1"/>
</dbReference>
<feature type="transmembrane region" description="Helical" evidence="5">
    <location>
        <begin position="422"/>
        <end position="444"/>
    </location>
</feature>
<dbReference type="SUPFAM" id="SSF103473">
    <property type="entry name" value="MFS general substrate transporter"/>
    <property type="match status" value="1"/>
</dbReference>
<evidence type="ECO:0000256" key="4">
    <source>
        <dbReference type="ARBA" id="ARBA00023136"/>
    </source>
</evidence>
<evidence type="ECO:0000256" key="1">
    <source>
        <dbReference type="ARBA" id="ARBA00004141"/>
    </source>
</evidence>
<dbReference type="InterPro" id="IPR020846">
    <property type="entry name" value="MFS_dom"/>
</dbReference>
<protein>
    <recommendedName>
        <fullName evidence="6">Major facilitator superfamily (MFS) profile domain-containing protein</fullName>
    </recommendedName>
</protein>
<evidence type="ECO:0000313" key="8">
    <source>
        <dbReference type="Proteomes" id="UP001498398"/>
    </source>
</evidence>
<dbReference type="CDD" id="cd17323">
    <property type="entry name" value="MFS_Tpo1_MDR_like"/>
    <property type="match status" value="1"/>
</dbReference>
<feature type="transmembrane region" description="Helical" evidence="5">
    <location>
        <begin position="176"/>
        <end position="197"/>
    </location>
</feature>
<keyword evidence="4 5" id="KW-0472">Membrane</keyword>
<gene>
    <name evidence="7" type="ORF">VKT23_009931</name>
</gene>
<feature type="transmembrane region" description="Helical" evidence="5">
    <location>
        <begin position="29"/>
        <end position="52"/>
    </location>
</feature>
<feature type="transmembrane region" description="Helical" evidence="5">
    <location>
        <begin position="329"/>
        <end position="348"/>
    </location>
</feature>
<accession>A0ABR1JHT8</accession>
<dbReference type="InterPro" id="IPR005829">
    <property type="entry name" value="Sugar_transporter_CS"/>
</dbReference>
<evidence type="ECO:0000256" key="3">
    <source>
        <dbReference type="ARBA" id="ARBA00022989"/>
    </source>
</evidence>
<keyword evidence="8" id="KW-1185">Reference proteome</keyword>
<feature type="transmembrane region" description="Helical" evidence="5">
    <location>
        <begin position="282"/>
        <end position="308"/>
    </location>
</feature>
<dbReference type="InterPro" id="IPR036259">
    <property type="entry name" value="MFS_trans_sf"/>
</dbReference>
<feature type="transmembrane region" description="Helical" evidence="5">
    <location>
        <begin position="203"/>
        <end position="223"/>
    </location>
</feature>
<dbReference type="PROSITE" id="PS50850">
    <property type="entry name" value="MFS"/>
    <property type="match status" value="1"/>
</dbReference>
<organism evidence="7 8">
    <name type="scientific">Marasmiellus scandens</name>
    <dbReference type="NCBI Taxonomy" id="2682957"/>
    <lineage>
        <taxon>Eukaryota</taxon>
        <taxon>Fungi</taxon>
        <taxon>Dikarya</taxon>
        <taxon>Basidiomycota</taxon>
        <taxon>Agaricomycotina</taxon>
        <taxon>Agaricomycetes</taxon>
        <taxon>Agaricomycetidae</taxon>
        <taxon>Agaricales</taxon>
        <taxon>Marasmiineae</taxon>
        <taxon>Omphalotaceae</taxon>
        <taxon>Marasmiellus</taxon>
    </lineage>
</organism>
<comment type="caution">
    <text evidence="7">The sequence shown here is derived from an EMBL/GenBank/DDBJ whole genome shotgun (WGS) entry which is preliminary data.</text>
</comment>
<dbReference type="InterPro" id="IPR011701">
    <property type="entry name" value="MFS"/>
</dbReference>
<feature type="transmembrane region" description="Helical" evidence="5">
    <location>
        <begin position="97"/>
        <end position="115"/>
    </location>
</feature>
<proteinExistence type="predicted"/>
<keyword evidence="3 5" id="KW-1133">Transmembrane helix</keyword>
<feature type="transmembrane region" description="Helical" evidence="5">
    <location>
        <begin position="67"/>
        <end position="85"/>
    </location>
</feature>
<dbReference type="PROSITE" id="PS00216">
    <property type="entry name" value="SUGAR_TRANSPORT_1"/>
    <property type="match status" value="1"/>
</dbReference>
<feature type="transmembrane region" description="Helical" evidence="5">
    <location>
        <begin position="121"/>
        <end position="144"/>
    </location>
</feature>
<evidence type="ECO:0000256" key="2">
    <source>
        <dbReference type="ARBA" id="ARBA00022692"/>
    </source>
</evidence>
<feature type="domain" description="Major facilitator superfamily (MFS) profile" evidence="6">
    <location>
        <begin position="31"/>
        <end position="461"/>
    </location>
</feature>
<reference evidence="7 8" key="1">
    <citation type="submission" date="2024-01" db="EMBL/GenBank/DDBJ databases">
        <title>A draft genome for the cacao thread blight pathogen Marasmiellus scandens.</title>
        <authorList>
            <person name="Baruah I.K."/>
            <person name="Leung J."/>
            <person name="Bukari Y."/>
            <person name="Amoako-Attah I."/>
            <person name="Meinhardt L.W."/>
            <person name="Bailey B.A."/>
            <person name="Cohen S.P."/>
        </authorList>
    </citation>
    <scope>NUCLEOTIDE SEQUENCE [LARGE SCALE GENOMIC DNA]</scope>
    <source>
        <strain evidence="7 8">GH-19</strain>
    </source>
</reference>
<evidence type="ECO:0000313" key="7">
    <source>
        <dbReference type="EMBL" id="KAK7458023.1"/>
    </source>
</evidence>